<gene>
    <name evidence="1" type="ORF">GBAR_LOCUS4618</name>
</gene>
<evidence type="ECO:0000313" key="1">
    <source>
        <dbReference type="EMBL" id="CAI8006258.1"/>
    </source>
</evidence>
<keyword evidence="2" id="KW-1185">Reference proteome</keyword>
<dbReference type="Proteomes" id="UP001174909">
    <property type="component" value="Unassembled WGS sequence"/>
</dbReference>
<accession>A0AA35R8L3</accession>
<sequence length="323" mass="35401">MVAKKPPWSLKDQLFLIDQHWIAVYGQVLQQHVRGVSTQLLHTLRNRPGVMTVDEAVVFARRSMSLVQGFSGCKYCSDSIHSAISRLNLVTNRLQLMKQQPLLGGAGLLTGGAGSGGPHFPLQSPTTPNPHQPPVALVSPIGPQPITPLIPTTASNIQPDHPSSSLPLLTPSSSLSLRDKLTMVAQTPPTIPPRQLEWALGLVHDSIIYSQSLVQETLSSVQTPADRANVCHFVRQVVELLSHIVSSLQSLLENNTTIQRAHDFLTAIDFFLSRACQVNSPLTINTFFELLLMKEQRELLETALGTFSNMLAQLRSVDTSFES</sequence>
<proteinExistence type="predicted"/>
<comment type="caution">
    <text evidence="1">The sequence shown here is derived from an EMBL/GenBank/DDBJ whole genome shotgun (WGS) entry which is preliminary data.</text>
</comment>
<dbReference type="AlphaFoldDB" id="A0AA35R8L3"/>
<name>A0AA35R8L3_GEOBA</name>
<dbReference type="EMBL" id="CASHTH010000671">
    <property type="protein sequence ID" value="CAI8006258.1"/>
    <property type="molecule type" value="Genomic_DNA"/>
</dbReference>
<evidence type="ECO:0000313" key="2">
    <source>
        <dbReference type="Proteomes" id="UP001174909"/>
    </source>
</evidence>
<protein>
    <submittedName>
        <fullName evidence="1">Uncharacterized protein</fullName>
    </submittedName>
</protein>
<organism evidence="1 2">
    <name type="scientific">Geodia barretti</name>
    <name type="common">Barrett's horny sponge</name>
    <dbReference type="NCBI Taxonomy" id="519541"/>
    <lineage>
        <taxon>Eukaryota</taxon>
        <taxon>Metazoa</taxon>
        <taxon>Porifera</taxon>
        <taxon>Demospongiae</taxon>
        <taxon>Heteroscleromorpha</taxon>
        <taxon>Tetractinellida</taxon>
        <taxon>Astrophorina</taxon>
        <taxon>Geodiidae</taxon>
        <taxon>Geodia</taxon>
    </lineage>
</organism>
<reference evidence="1" key="1">
    <citation type="submission" date="2023-03" db="EMBL/GenBank/DDBJ databases">
        <authorList>
            <person name="Steffen K."/>
            <person name="Cardenas P."/>
        </authorList>
    </citation>
    <scope>NUCLEOTIDE SEQUENCE</scope>
</reference>